<dbReference type="InterPro" id="IPR011577">
    <property type="entry name" value="Cyt_b561_bac/Ni-Hgenase"/>
</dbReference>
<comment type="similarity">
    <text evidence="12">Belongs to the cytochrome b561 family.</text>
</comment>
<dbReference type="Proteomes" id="UP000054396">
    <property type="component" value="Unassembled WGS sequence"/>
</dbReference>
<dbReference type="Pfam" id="PF01292">
    <property type="entry name" value="Ni_hydr_CYTB"/>
    <property type="match status" value="1"/>
</dbReference>
<comment type="cofactor">
    <cofactor evidence="1">
        <name>heme b</name>
        <dbReference type="ChEBI" id="CHEBI:60344"/>
    </cofactor>
</comment>
<feature type="domain" description="Cytochrome b561 bacterial/Ni-hydrogenase" evidence="14">
    <location>
        <begin position="7"/>
        <end position="159"/>
    </location>
</feature>
<feature type="transmembrane region" description="Helical" evidence="13">
    <location>
        <begin position="127"/>
        <end position="150"/>
    </location>
</feature>
<keyword evidence="6 13" id="KW-0812">Transmembrane</keyword>
<keyword evidence="4" id="KW-1003">Cell membrane</keyword>
<evidence type="ECO:0000256" key="4">
    <source>
        <dbReference type="ARBA" id="ARBA00022475"/>
    </source>
</evidence>
<dbReference type="RefSeq" id="WP_058863498.1">
    <property type="nucleotide sequence ID" value="NZ_LPXO01000013.1"/>
</dbReference>
<dbReference type="SUPFAM" id="SSF81342">
    <property type="entry name" value="Transmembrane di-heme cytochromes"/>
    <property type="match status" value="1"/>
</dbReference>
<evidence type="ECO:0000256" key="12">
    <source>
        <dbReference type="ARBA" id="ARBA00037975"/>
    </source>
</evidence>
<keyword evidence="16" id="KW-1185">Reference proteome</keyword>
<organism evidence="15 16">
    <name type="scientific">Pseudoponticoccus marisrubri</name>
    <dbReference type="NCBI Taxonomy" id="1685382"/>
    <lineage>
        <taxon>Bacteria</taxon>
        <taxon>Pseudomonadati</taxon>
        <taxon>Pseudomonadota</taxon>
        <taxon>Alphaproteobacteria</taxon>
        <taxon>Rhodobacterales</taxon>
        <taxon>Roseobacteraceae</taxon>
        <taxon>Pseudoponticoccus</taxon>
    </lineage>
</organism>
<keyword evidence="9 13" id="KW-1133">Transmembrane helix</keyword>
<evidence type="ECO:0000256" key="11">
    <source>
        <dbReference type="ARBA" id="ARBA00023136"/>
    </source>
</evidence>
<dbReference type="PANTHER" id="PTHR30529:SF7">
    <property type="entry name" value="CYTOCHROME B561 BACTERIAL_NI-HYDROGENASE DOMAIN-CONTAINING PROTEIN"/>
    <property type="match status" value="1"/>
</dbReference>
<evidence type="ECO:0000256" key="6">
    <source>
        <dbReference type="ARBA" id="ARBA00022692"/>
    </source>
</evidence>
<evidence type="ECO:0000313" key="16">
    <source>
        <dbReference type="Proteomes" id="UP000054396"/>
    </source>
</evidence>
<sequence>MTDRPERYAPAQIALHWGILVLFALNVLIGDGMEEALRLRLDGALPAGLSARVHPPVGVVVLLLTLIRIGLRWQNGAPALPETVPPLMARASHWMHMALYALLIAIPLTGMMAWGGGLRAAGEVHEALITATLILVAGHAAAALVHHFVLKDGLLRRMSPRG</sequence>
<dbReference type="STRING" id="1685382.AVJ23_17420"/>
<reference evidence="15 16" key="1">
    <citation type="submission" date="2015-12" db="EMBL/GenBank/DDBJ databases">
        <authorList>
            <person name="Shamseldin A."/>
            <person name="Moawad H."/>
            <person name="Abd El-Rahim W.M."/>
            <person name="Sadowsky M.J."/>
        </authorList>
    </citation>
    <scope>NUCLEOTIDE SEQUENCE [LARGE SCALE GENOMIC DNA]</scope>
    <source>
        <strain evidence="15 16">SJ5A-1</strain>
    </source>
</reference>
<feature type="transmembrane region" description="Helical" evidence="13">
    <location>
        <begin position="53"/>
        <end position="71"/>
    </location>
</feature>
<evidence type="ECO:0000256" key="10">
    <source>
        <dbReference type="ARBA" id="ARBA00023004"/>
    </source>
</evidence>
<feature type="transmembrane region" description="Helical" evidence="13">
    <location>
        <begin position="97"/>
        <end position="115"/>
    </location>
</feature>
<evidence type="ECO:0000256" key="1">
    <source>
        <dbReference type="ARBA" id="ARBA00001970"/>
    </source>
</evidence>
<dbReference type="AlphaFoldDB" id="A0A0W7WG13"/>
<evidence type="ECO:0000256" key="7">
    <source>
        <dbReference type="ARBA" id="ARBA00022723"/>
    </source>
</evidence>
<evidence type="ECO:0000256" key="13">
    <source>
        <dbReference type="SAM" id="Phobius"/>
    </source>
</evidence>
<evidence type="ECO:0000256" key="3">
    <source>
        <dbReference type="ARBA" id="ARBA00022448"/>
    </source>
</evidence>
<accession>A0A0W7WG13</accession>
<keyword evidence="7" id="KW-0479">Metal-binding</keyword>
<evidence type="ECO:0000259" key="14">
    <source>
        <dbReference type="Pfam" id="PF01292"/>
    </source>
</evidence>
<keyword evidence="8" id="KW-0249">Electron transport</keyword>
<evidence type="ECO:0000256" key="8">
    <source>
        <dbReference type="ARBA" id="ARBA00022982"/>
    </source>
</evidence>
<dbReference type="InterPro" id="IPR052168">
    <property type="entry name" value="Cytochrome_b561_oxidase"/>
</dbReference>
<comment type="caution">
    <text evidence="15">The sequence shown here is derived from an EMBL/GenBank/DDBJ whole genome shotgun (WGS) entry which is preliminary data.</text>
</comment>
<dbReference type="GO" id="GO:0009055">
    <property type="term" value="F:electron transfer activity"/>
    <property type="evidence" value="ECO:0007669"/>
    <property type="project" value="InterPro"/>
</dbReference>
<keyword evidence="11 13" id="KW-0472">Membrane</keyword>
<gene>
    <name evidence="15" type="ORF">AVJ23_17420</name>
</gene>
<dbReference type="OrthoDB" id="8156287at2"/>
<keyword evidence="5" id="KW-0349">Heme</keyword>
<dbReference type="GO" id="GO:0020037">
    <property type="term" value="F:heme binding"/>
    <property type="evidence" value="ECO:0007669"/>
    <property type="project" value="TreeGrafter"/>
</dbReference>
<dbReference type="GO" id="GO:0022904">
    <property type="term" value="P:respiratory electron transport chain"/>
    <property type="evidence" value="ECO:0007669"/>
    <property type="project" value="InterPro"/>
</dbReference>
<evidence type="ECO:0000256" key="5">
    <source>
        <dbReference type="ARBA" id="ARBA00022617"/>
    </source>
</evidence>
<proteinExistence type="inferred from homology"/>
<evidence type="ECO:0000313" key="15">
    <source>
        <dbReference type="EMBL" id="KUF09422.1"/>
    </source>
</evidence>
<dbReference type="PANTHER" id="PTHR30529">
    <property type="entry name" value="CYTOCHROME B561"/>
    <property type="match status" value="1"/>
</dbReference>
<keyword evidence="10" id="KW-0408">Iron</keyword>
<dbReference type="GO" id="GO:0046872">
    <property type="term" value="F:metal ion binding"/>
    <property type="evidence" value="ECO:0007669"/>
    <property type="project" value="UniProtKB-KW"/>
</dbReference>
<dbReference type="GO" id="GO:0005886">
    <property type="term" value="C:plasma membrane"/>
    <property type="evidence" value="ECO:0007669"/>
    <property type="project" value="UniProtKB-SubCell"/>
</dbReference>
<name>A0A0W7WG13_9RHOB</name>
<evidence type="ECO:0000256" key="2">
    <source>
        <dbReference type="ARBA" id="ARBA00004651"/>
    </source>
</evidence>
<evidence type="ECO:0000256" key="9">
    <source>
        <dbReference type="ARBA" id="ARBA00022989"/>
    </source>
</evidence>
<comment type="subcellular location">
    <subcellularLocation>
        <location evidence="2">Cell membrane</location>
        <topology evidence="2">Multi-pass membrane protein</topology>
    </subcellularLocation>
</comment>
<dbReference type="EMBL" id="LPXO01000013">
    <property type="protein sequence ID" value="KUF09422.1"/>
    <property type="molecule type" value="Genomic_DNA"/>
</dbReference>
<dbReference type="InterPro" id="IPR016174">
    <property type="entry name" value="Di-haem_cyt_TM"/>
</dbReference>
<protein>
    <recommendedName>
        <fullName evidence="14">Cytochrome b561 bacterial/Ni-hydrogenase domain-containing protein</fullName>
    </recommendedName>
</protein>
<feature type="transmembrane region" description="Helical" evidence="13">
    <location>
        <begin position="12"/>
        <end position="33"/>
    </location>
</feature>
<keyword evidence="3" id="KW-0813">Transport</keyword>